<reference evidence="11" key="1">
    <citation type="submission" date="2018-05" db="EMBL/GenBank/DDBJ databases">
        <authorList>
            <person name="Lanie J.A."/>
            <person name="Ng W.-L."/>
            <person name="Kazmierczak K.M."/>
            <person name="Andrzejewski T.M."/>
            <person name="Davidsen T.M."/>
            <person name="Wayne K.J."/>
            <person name="Tettelin H."/>
            <person name="Glass J.I."/>
            <person name="Rusch D."/>
            <person name="Podicherti R."/>
            <person name="Tsui H.-C.T."/>
            <person name="Winkler M.E."/>
        </authorList>
    </citation>
    <scope>NUCLEOTIDE SEQUENCE</scope>
</reference>
<evidence type="ECO:0000256" key="6">
    <source>
        <dbReference type="ARBA" id="ARBA00023065"/>
    </source>
</evidence>
<keyword evidence="3" id="KW-0410">Iron transport</keyword>
<feature type="domain" description="TonB-dependent receptor plug" evidence="10">
    <location>
        <begin position="33"/>
        <end position="138"/>
    </location>
</feature>
<dbReference type="Gene3D" id="2.40.170.20">
    <property type="entry name" value="TonB-dependent receptor, beta-barrel domain"/>
    <property type="match status" value="1"/>
</dbReference>
<dbReference type="EMBL" id="UINC01039822">
    <property type="protein sequence ID" value="SVB38859.1"/>
    <property type="molecule type" value="Genomic_DNA"/>
</dbReference>
<feature type="non-terminal residue" evidence="11">
    <location>
        <position position="376"/>
    </location>
</feature>
<sequence length="376" mass="40245">MALAIAVTFTSTSIFAAELEEIIVTAQKREQNLQDVAVSVTVISGEKIANAALHSLTQLSTYIPNFSVSENAITTIASMRGIGPGANQSFEQSVGLFVDGIHLAKGRQYRTGLFDVERVEVLRGPQGVLFGKNTLAGAINVVSAKANVGEEFGGSISIGAEGNGGELIEGNVHGTVAKNFALRLSFKDRQEDGWIDDLYNGTTGPMTDETMFRLSGTWQPSDDFSLSFRHTDGDNIRTGSTVIVNHWEPLFPLTATAGLAYFLVGYAPLAAANPFAPFGLPANGFFPEVYNIASSGQMVSYKDMNYGPTPGSINLGINPEGTHTETQDTSVTMSYEMGNGLTLTSITGRAEYTYVDGIDADFLPVTLVSRDDWSSY</sequence>
<dbReference type="InterPro" id="IPR036942">
    <property type="entry name" value="Beta-barrel_TonB_sf"/>
</dbReference>
<evidence type="ECO:0000256" key="8">
    <source>
        <dbReference type="ARBA" id="ARBA00023136"/>
    </source>
</evidence>
<proteinExistence type="predicted"/>
<keyword evidence="5" id="KW-0408">Iron</keyword>
<dbReference type="PROSITE" id="PS52016">
    <property type="entry name" value="TONB_DEPENDENT_REC_3"/>
    <property type="match status" value="1"/>
</dbReference>
<name>A0A382DKY0_9ZZZZ</name>
<comment type="subcellular location">
    <subcellularLocation>
        <location evidence="1">Cell outer membrane</location>
        <topology evidence="1">Multi-pass membrane protein</topology>
    </subcellularLocation>
</comment>
<keyword evidence="6" id="KW-0406">Ion transport</keyword>
<evidence type="ECO:0000256" key="9">
    <source>
        <dbReference type="ARBA" id="ARBA00023237"/>
    </source>
</evidence>
<dbReference type="Pfam" id="PF07715">
    <property type="entry name" value="Plug"/>
    <property type="match status" value="1"/>
</dbReference>
<accession>A0A382DKY0</accession>
<dbReference type="GO" id="GO:0006826">
    <property type="term" value="P:iron ion transport"/>
    <property type="evidence" value="ECO:0007669"/>
    <property type="project" value="UniProtKB-KW"/>
</dbReference>
<keyword evidence="4" id="KW-0812">Transmembrane</keyword>
<evidence type="ECO:0000256" key="5">
    <source>
        <dbReference type="ARBA" id="ARBA00023004"/>
    </source>
</evidence>
<gene>
    <name evidence="11" type="ORF">METZ01_LOCUS191713</name>
</gene>
<dbReference type="PANTHER" id="PTHR32552">
    <property type="entry name" value="FERRICHROME IRON RECEPTOR-RELATED"/>
    <property type="match status" value="1"/>
</dbReference>
<evidence type="ECO:0000259" key="10">
    <source>
        <dbReference type="Pfam" id="PF07715"/>
    </source>
</evidence>
<evidence type="ECO:0000256" key="1">
    <source>
        <dbReference type="ARBA" id="ARBA00004571"/>
    </source>
</evidence>
<evidence type="ECO:0000256" key="7">
    <source>
        <dbReference type="ARBA" id="ARBA00023077"/>
    </source>
</evidence>
<dbReference type="AlphaFoldDB" id="A0A382DKY0"/>
<dbReference type="InterPro" id="IPR012910">
    <property type="entry name" value="Plug_dom"/>
</dbReference>
<evidence type="ECO:0000256" key="2">
    <source>
        <dbReference type="ARBA" id="ARBA00022448"/>
    </source>
</evidence>
<keyword evidence="7" id="KW-0798">TonB box</keyword>
<keyword evidence="9" id="KW-0998">Cell outer membrane</keyword>
<dbReference type="InterPro" id="IPR039426">
    <property type="entry name" value="TonB-dep_rcpt-like"/>
</dbReference>
<organism evidence="11">
    <name type="scientific">marine metagenome</name>
    <dbReference type="NCBI Taxonomy" id="408172"/>
    <lineage>
        <taxon>unclassified sequences</taxon>
        <taxon>metagenomes</taxon>
        <taxon>ecological metagenomes</taxon>
    </lineage>
</organism>
<evidence type="ECO:0000256" key="3">
    <source>
        <dbReference type="ARBA" id="ARBA00022496"/>
    </source>
</evidence>
<keyword evidence="2" id="KW-0813">Transport</keyword>
<evidence type="ECO:0000256" key="4">
    <source>
        <dbReference type="ARBA" id="ARBA00022692"/>
    </source>
</evidence>
<dbReference type="GO" id="GO:0009279">
    <property type="term" value="C:cell outer membrane"/>
    <property type="evidence" value="ECO:0007669"/>
    <property type="project" value="UniProtKB-SubCell"/>
</dbReference>
<evidence type="ECO:0000313" key="11">
    <source>
        <dbReference type="EMBL" id="SVB38859.1"/>
    </source>
</evidence>
<protein>
    <recommendedName>
        <fullName evidence="10">TonB-dependent receptor plug domain-containing protein</fullName>
    </recommendedName>
</protein>
<dbReference type="SUPFAM" id="SSF56935">
    <property type="entry name" value="Porins"/>
    <property type="match status" value="1"/>
</dbReference>
<dbReference type="PANTHER" id="PTHR32552:SF81">
    <property type="entry name" value="TONB-DEPENDENT OUTER MEMBRANE RECEPTOR"/>
    <property type="match status" value="1"/>
</dbReference>
<keyword evidence="8" id="KW-0472">Membrane</keyword>